<sequence length="220" mass="23555">MARGETLSIRTKGAKVVNVPVIDVVVSGKVDKPKAQPTGKTAHRIKHLEARLQRTTEVVPPIEQPKASSAEVVPSIVDAVLPVAAQPEDTLPALPAITLAFRGISEYNQACNASTLGDVFSDLVSELLSVPASPLPLPGDARTATSWPEVVDETIVGPRLPARFYYRCLDGEIREVATGLYDDPSEDGVGSEGAVWEGKKVSEESEDEEDSEWGAEDWGL</sequence>
<evidence type="ECO:0000256" key="1">
    <source>
        <dbReference type="SAM" id="MobiDB-lite"/>
    </source>
</evidence>
<dbReference type="Proteomes" id="UP000192596">
    <property type="component" value="Unassembled WGS sequence"/>
</dbReference>
<protein>
    <submittedName>
        <fullName evidence="2">Uncharacterized protein</fullName>
    </submittedName>
</protein>
<feature type="compositionally biased region" description="Acidic residues" evidence="1">
    <location>
        <begin position="204"/>
        <end position="220"/>
    </location>
</feature>
<accession>A0A1V8TIB4</accession>
<comment type="caution">
    <text evidence="2">The sequence shown here is derived from an EMBL/GenBank/DDBJ whole genome shotgun (WGS) entry which is preliminary data.</text>
</comment>
<dbReference type="InParanoid" id="A0A1V8TIB4"/>
<evidence type="ECO:0000313" key="3">
    <source>
        <dbReference type="Proteomes" id="UP000192596"/>
    </source>
</evidence>
<keyword evidence="3" id="KW-1185">Reference proteome</keyword>
<dbReference type="AlphaFoldDB" id="A0A1V8TIB4"/>
<reference evidence="3" key="1">
    <citation type="submission" date="2017-03" db="EMBL/GenBank/DDBJ databases">
        <title>Genomes of endolithic fungi from Antarctica.</title>
        <authorList>
            <person name="Coleine C."/>
            <person name="Masonjones S."/>
            <person name="Stajich J.E."/>
        </authorList>
    </citation>
    <scope>NUCLEOTIDE SEQUENCE [LARGE SCALE GENOMIC DNA]</scope>
    <source>
        <strain evidence="3">CCFEE 5527</strain>
    </source>
</reference>
<evidence type="ECO:0000313" key="2">
    <source>
        <dbReference type="EMBL" id="OQO10988.1"/>
    </source>
</evidence>
<dbReference type="EMBL" id="NAJO01000007">
    <property type="protein sequence ID" value="OQO10988.1"/>
    <property type="molecule type" value="Genomic_DNA"/>
</dbReference>
<organism evidence="2 3">
    <name type="scientific">Cryoendolithus antarcticus</name>
    <dbReference type="NCBI Taxonomy" id="1507870"/>
    <lineage>
        <taxon>Eukaryota</taxon>
        <taxon>Fungi</taxon>
        <taxon>Dikarya</taxon>
        <taxon>Ascomycota</taxon>
        <taxon>Pezizomycotina</taxon>
        <taxon>Dothideomycetes</taxon>
        <taxon>Dothideomycetidae</taxon>
        <taxon>Cladosporiales</taxon>
        <taxon>Cladosporiaceae</taxon>
        <taxon>Cryoendolithus</taxon>
    </lineage>
</organism>
<proteinExistence type="predicted"/>
<feature type="region of interest" description="Disordered" evidence="1">
    <location>
        <begin position="180"/>
        <end position="220"/>
    </location>
</feature>
<gene>
    <name evidence="2" type="ORF">B0A48_05243</name>
</gene>
<name>A0A1V8TIB4_9PEZI</name>